<evidence type="ECO:0000256" key="8">
    <source>
        <dbReference type="SAM" id="Phobius"/>
    </source>
</evidence>
<keyword evidence="10" id="KW-1185">Reference proteome</keyword>
<accession>A0A7J7LEP4</accession>
<comment type="cofactor">
    <cofactor evidence="1 7">
        <name>FAD</name>
        <dbReference type="ChEBI" id="CHEBI:57692"/>
    </cofactor>
</comment>
<comment type="similarity">
    <text evidence="3 7">Belongs to the methylenetetrahydrofolate reductase family.</text>
</comment>
<evidence type="ECO:0000256" key="1">
    <source>
        <dbReference type="ARBA" id="ARBA00001974"/>
    </source>
</evidence>
<name>A0A7J7LEP4_9MAGN</name>
<feature type="transmembrane region" description="Helical" evidence="8">
    <location>
        <begin position="128"/>
        <end position="147"/>
    </location>
</feature>
<keyword evidence="6 7" id="KW-0560">Oxidoreductase</keyword>
<reference evidence="9 10" key="1">
    <citation type="journal article" date="2020" name="IScience">
        <title>Genome Sequencing of the Endangered Kingdonia uniflora (Circaeasteraceae, Ranunculales) Reveals Potential Mechanisms of Evolutionary Specialization.</title>
        <authorList>
            <person name="Sun Y."/>
            <person name="Deng T."/>
            <person name="Zhang A."/>
            <person name="Moore M.J."/>
            <person name="Landis J.B."/>
            <person name="Lin N."/>
            <person name="Zhang H."/>
            <person name="Zhang X."/>
            <person name="Huang J."/>
            <person name="Zhang X."/>
            <person name="Sun H."/>
            <person name="Wang H."/>
        </authorList>
    </citation>
    <scope>NUCLEOTIDE SEQUENCE [LARGE SCALE GENOMIC DNA]</scope>
    <source>
        <strain evidence="9">TB1705</strain>
        <tissue evidence="9">Leaf</tissue>
    </source>
</reference>
<dbReference type="InterPro" id="IPR029041">
    <property type="entry name" value="FAD-linked_oxidoreductase-like"/>
</dbReference>
<gene>
    <name evidence="9" type="ORF">GIB67_006571</name>
</gene>
<dbReference type="GO" id="GO:0035999">
    <property type="term" value="P:tetrahydrofolate interconversion"/>
    <property type="evidence" value="ECO:0007669"/>
    <property type="project" value="UniProtKB-UniPathway"/>
</dbReference>
<dbReference type="UniPathway" id="UPA00193"/>
<keyword evidence="8" id="KW-0472">Membrane</keyword>
<keyword evidence="5 7" id="KW-0274">FAD</keyword>
<evidence type="ECO:0000256" key="4">
    <source>
        <dbReference type="ARBA" id="ARBA00022630"/>
    </source>
</evidence>
<dbReference type="Proteomes" id="UP000541444">
    <property type="component" value="Unassembled WGS sequence"/>
</dbReference>
<evidence type="ECO:0000256" key="7">
    <source>
        <dbReference type="RuleBase" id="RU003862"/>
    </source>
</evidence>
<keyword evidence="8" id="KW-0812">Transmembrane</keyword>
<evidence type="ECO:0000313" key="10">
    <source>
        <dbReference type="Proteomes" id="UP000541444"/>
    </source>
</evidence>
<dbReference type="Pfam" id="PF02219">
    <property type="entry name" value="MTHFR"/>
    <property type="match status" value="1"/>
</dbReference>
<dbReference type="SUPFAM" id="SSF51730">
    <property type="entry name" value="FAD-linked oxidoreductase"/>
    <property type="match status" value="1"/>
</dbReference>
<comment type="pathway">
    <text evidence="2 7">One-carbon metabolism; tetrahydrofolate interconversion.</text>
</comment>
<dbReference type="GO" id="GO:0005829">
    <property type="term" value="C:cytosol"/>
    <property type="evidence" value="ECO:0007669"/>
    <property type="project" value="TreeGrafter"/>
</dbReference>
<dbReference type="PANTHER" id="PTHR45754">
    <property type="entry name" value="METHYLENETETRAHYDROFOLATE REDUCTASE"/>
    <property type="match status" value="1"/>
</dbReference>
<evidence type="ECO:0000256" key="5">
    <source>
        <dbReference type="ARBA" id="ARBA00022827"/>
    </source>
</evidence>
<keyword evidence="4 7" id="KW-0285">Flavoprotein</keyword>
<dbReference type="GO" id="GO:0009086">
    <property type="term" value="P:methionine biosynthetic process"/>
    <property type="evidence" value="ECO:0007669"/>
    <property type="project" value="TreeGrafter"/>
</dbReference>
<protein>
    <recommendedName>
        <fullName evidence="7">Methylenetetrahydrofolate reductase</fullName>
    </recommendedName>
</protein>
<sequence length="153" mass="17373">MKVIDKIKEASTEDKVVFSFEFIPPKTEEGVDTMFEKMDQTVSHSPSFSNITWGVGGSTVDLTLDIANNKKMQNMSYGFDKFVKTEGGFACALDLVKHTMEKYVLTTHTMKACLLEFEFGQMKKKKRLLLCWPMLMISSCICCYRTVLIPGIE</sequence>
<evidence type="ECO:0000256" key="2">
    <source>
        <dbReference type="ARBA" id="ARBA00004777"/>
    </source>
</evidence>
<keyword evidence="8" id="KW-1133">Transmembrane helix</keyword>
<dbReference type="PANTHER" id="PTHR45754:SF3">
    <property type="entry name" value="METHYLENETETRAHYDROFOLATE REDUCTASE (NADPH)"/>
    <property type="match status" value="1"/>
</dbReference>
<dbReference type="InterPro" id="IPR003171">
    <property type="entry name" value="Mehydrof_redctse-like"/>
</dbReference>
<dbReference type="EMBL" id="JACGCM010002332">
    <property type="protein sequence ID" value="KAF6141126.1"/>
    <property type="molecule type" value="Genomic_DNA"/>
</dbReference>
<evidence type="ECO:0000256" key="6">
    <source>
        <dbReference type="ARBA" id="ARBA00023002"/>
    </source>
</evidence>
<evidence type="ECO:0000313" key="9">
    <source>
        <dbReference type="EMBL" id="KAF6141126.1"/>
    </source>
</evidence>
<dbReference type="Gene3D" id="3.20.20.220">
    <property type="match status" value="1"/>
</dbReference>
<comment type="caution">
    <text evidence="9">The sequence shown here is derived from an EMBL/GenBank/DDBJ whole genome shotgun (WGS) entry which is preliminary data.</text>
</comment>
<dbReference type="GO" id="GO:0004489">
    <property type="term" value="F:methylenetetrahydrofolate reductase [NAD(P)H] activity"/>
    <property type="evidence" value="ECO:0007669"/>
    <property type="project" value="InterPro"/>
</dbReference>
<evidence type="ECO:0000256" key="3">
    <source>
        <dbReference type="ARBA" id="ARBA00006743"/>
    </source>
</evidence>
<dbReference type="GO" id="GO:0071949">
    <property type="term" value="F:FAD binding"/>
    <property type="evidence" value="ECO:0007669"/>
    <property type="project" value="TreeGrafter"/>
</dbReference>
<dbReference type="AlphaFoldDB" id="A0A7J7LEP4"/>
<organism evidence="9 10">
    <name type="scientific">Kingdonia uniflora</name>
    <dbReference type="NCBI Taxonomy" id="39325"/>
    <lineage>
        <taxon>Eukaryota</taxon>
        <taxon>Viridiplantae</taxon>
        <taxon>Streptophyta</taxon>
        <taxon>Embryophyta</taxon>
        <taxon>Tracheophyta</taxon>
        <taxon>Spermatophyta</taxon>
        <taxon>Magnoliopsida</taxon>
        <taxon>Ranunculales</taxon>
        <taxon>Circaeasteraceae</taxon>
        <taxon>Kingdonia</taxon>
    </lineage>
</organism>
<dbReference type="OrthoDB" id="16284at2759"/>
<proteinExistence type="inferred from homology"/>